<feature type="compositionally biased region" description="Pro residues" evidence="1">
    <location>
        <begin position="293"/>
        <end position="305"/>
    </location>
</feature>
<protein>
    <submittedName>
        <fullName evidence="2">Uncharacterized protein</fullName>
    </submittedName>
</protein>
<feature type="region of interest" description="Disordered" evidence="1">
    <location>
        <begin position="348"/>
        <end position="373"/>
    </location>
</feature>
<feature type="region of interest" description="Disordered" evidence="1">
    <location>
        <begin position="58"/>
        <end position="83"/>
    </location>
</feature>
<keyword evidence="3" id="KW-1185">Reference proteome</keyword>
<evidence type="ECO:0000256" key="1">
    <source>
        <dbReference type="SAM" id="MobiDB-lite"/>
    </source>
</evidence>
<feature type="compositionally biased region" description="Polar residues" evidence="1">
    <location>
        <begin position="65"/>
        <end position="77"/>
    </location>
</feature>
<feature type="region of interest" description="Disordered" evidence="1">
    <location>
        <begin position="285"/>
        <end position="310"/>
    </location>
</feature>
<feature type="compositionally biased region" description="Pro residues" evidence="1">
    <location>
        <begin position="357"/>
        <end position="366"/>
    </location>
</feature>
<comment type="caution">
    <text evidence="2">The sequence shown here is derived from an EMBL/GenBank/DDBJ whole genome shotgun (WGS) entry which is preliminary data.</text>
</comment>
<organism evidence="2 3">
    <name type="scientific">Roridomyces roridus</name>
    <dbReference type="NCBI Taxonomy" id="1738132"/>
    <lineage>
        <taxon>Eukaryota</taxon>
        <taxon>Fungi</taxon>
        <taxon>Dikarya</taxon>
        <taxon>Basidiomycota</taxon>
        <taxon>Agaricomycotina</taxon>
        <taxon>Agaricomycetes</taxon>
        <taxon>Agaricomycetidae</taxon>
        <taxon>Agaricales</taxon>
        <taxon>Marasmiineae</taxon>
        <taxon>Mycenaceae</taxon>
        <taxon>Roridomyces</taxon>
    </lineage>
</organism>
<dbReference type="Proteomes" id="UP001221142">
    <property type="component" value="Unassembled WGS sequence"/>
</dbReference>
<sequence length="373" mass="41211">MQTPESPLDSPSTPTWNDHRWSELVPPESGLTFAVIWDPDQDSILTFSAPALFSDSIYDMARSPDSPSDTDGRSQILTIGPGPSFLSPSEYACTTPQYLRENHDYLFPESSTPGRTRPQTRTSSTMDGLDVYLRGSMLGHAHKSERYRSCFRDLDGEFAFDPRTSFACAWQEYMENGIGGKADDMSSDEGFYSLDHDANNMSSAFSVTTTSTSNYVEVENEMYDDDDGGTTAWTALEPPNTPGFSHGLMFPPIHAPVPRQPHRLHKPRPPASPALVLHRPEYNHISSPRPLSSFPPPTQSPPTRPRTPTARLVRSLSLPKLARSFSFTRSIIAGVGGADKGGWVWISVKDKDDGDEPPPLPPPPMPIMRRASE</sequence>
<dbReference type="EMBL" id="JARKIF010000004">
    <property type="protein sequence ID" value="KAJ7641974.1"/>
    <property type="molecule type" value="Genomic_DNA"/>
</dbReference>
<accession>A0AAD7FX56</accession>
<reference evidence="2" key="1">
    <citation type="submission" date="2023-03" db="EMBL/GenBank/DDBJ databases">
        <title>Massive genome expansion in bonnet fungi (Mycena s.s.) driven by repeated elements and novel gene families across ecological guilds.</title>
        <authorList>
            <consortium name="Lawrence Berkeley National Laboratory"/>
            <person name="Harder C.B."/>
            <person name="Miyauchi S."/>
            <person name="Viragh M."/>
            <person name="Kuo A."/>
            <person name="Thoen E."/>
            <person name="Andreopoulos B."/>
            <person name="Lu D."/>
            <person name="Skrede I."/>
            <person name="Drula E."/>
            <person name="Henrissat B."/>
            <person name="Morin E."/>
            <person name="Kohler A."/>
            <person name="Barry K."/>
            <person name="LaButti K."/>
            <person name="Morin E."/>
            <person name="Salamov A."/>
            <person name="Lipzen A."/>
            <person name="Mereny Z."/>
            <person name="Hegedus B."/>
            <person name="Baldrian P."/>
            <person name="Stursova M."/>
            <person name="Weitz H."/>
            <person name="Taylor A."/>
            <person name="Grigoriev I.V."/>
            <person name="Nagy L.G."/>
            <person name="Martin F."/>
            <person name="Kauserud H."/>
        </authorList>
    </citation>
    <scope>NUCLEOTIDE SEQUENCE</scope>
    <source>
        <strain evidence="2">9284</strain>
    </source>
</reference>
<evidence type="ECO:0000313" key="3">
    <source>
        <dbReference type="Proteomes" id="UP001221142"/>
    </source>
</evidence>
<feature type="compositionally biased region" description="Polar residues" evidence="1">
    <location>
        <begin position="1"/>
        <end position="16"/>
    </location>
</feature>
<proteinExistence type="predicted"/>
<evidence type="ECO:0000313" key="2">
    <source>
        <dbReference type="EMBL" id="KAJ7641974.1"/>
    </source>
</evidence>
<feature type="region of interest" description="Disordered" evidence="1">
    <location>
        <begin position="105"/>
        <end position="124"/>
    </location>
</feature>
<feature type="compositionally biased region" description="Polar residues" evidence="1">
    <location>
        <begin position="109"/>
        <end position="124"/>
    </location>
</feature>
<feature type="region of interest" description="Disordered" evidence="1">
    <location>
        <begin position="1"/>
        <end position="21"/>
    </location>
</feature>
<dbReference type="AlphaFoldDB" id="A0AAD7FX56"/>
<gene>
    <name evidence="2" type="ORF">FB45DRAFT_364182</name>
</gene>
<name>A0AAD7FX56_9AGAR</name>